<accession>A0ABN3E3M3</accession>
<reference evidence="2 3" key="1">
    <citation type="journal article" date="2019" name="Int. J. Syst. Evol. Microbiol.">
        <title>The Global Catalogue of Microorganisms (GCM) 10K type strain sequencing project: providing services to taxonomists for standard genome sequencing and annotation.</title>
        <authorList>
            <consortium name="The Broad Institute Genomics Platform"/>
            <consortium name="The Broad Institute Genome Sequencing Center for Infectious Disease"/>
            <person name="Wu L."/>
            <person name="Ma J."/>
        </authorList>
    </citation>
    <scope>NUCLEOTIDE SEQUENCE [LARGE SCALE GENOMIC DNA]</scope>
    <source>
        <strain evidence="2 3">JCM 16117</strain>
    </source>
</reference>
<dbReference type="EMBL" id="BAAAQY010000013">
    <property type="protein sequence ID" value="GAA2247897.1"/>
    <property type="molecule type" value="Genomic_DNA"/>
</dbReference>
<gene>
    <name evidence="2" type="ORF">GCM10009851_36690</name>
</gene>
<comment type="caution">
    <text evidence="2">The sequence shown here is derived from an EMBL/GenBank/DDBJ whole genome shotgun (WGS) entry which is preliminary data.</text>
</comment>
<protein>
    <submittedName>
        <fullName evidence="2">Uncharacterized protein</fullName>
    </submittedName>
</protein>
<feature type="region of interest" description="Disordered" evidence="1">
    <location>
        <begin position="214"/>
        <end position="252"/>
    </location>
</feature>
<organism evidence="2 3">
    <name type="scientific">Herbiconiux moechotypicola</name>
    <dbReference type="NCBI Taxonomy" id="637393"/>
    <lineage>
        <taxon>Bacteria</taxon>
        <taxon>Bacillati</taxon>
        <taxon>Actinomycetota</taxon>
        <taxon>Actinomycetes</taxon>
        <taxon>Micrococcales</taxon>
        <taxon>Microbacteriaceae</taxon>
        <taxon>Herbiconiux</taxon>
    </lineage>
</organism>
<dbReference type="Proteomes" id="UP001500929">
    <property type="component" value="Unassembled WGS sequence"/>
</dbReference>
<evidence type="ECO:0000256" key="1">
    <source>
        <dbReference type="SAM" id="MobiDB-lite"/>
    </source>
</evidence>
<name>A0ABN3E3M3_9MICO</name>
<proteinExistence type="predicted"/>
<evidence type="ECO:0000313" key="2">
    <source>
        <dbReference type="EMBL" id="GAA2247897.1"/>
    </source>
</evidence>
<keyword evidence="3" id="KW-1185">Reference proteome</keyword>
<dbReference type="RefSeq" id="WP_259481164.1">
    <property type="nucleotide sequence ID" value="NZ_BAAAQY010000013.1"/>
</dbReference>
<sequence>MSHDDPLDTFTLKKRTTEQRLFNADDTLAAATHGLELLQPEPFIIDERLWIDEFRAGRFTDVPPMTRQTIGRRLYMGLRIASVFAVSTTLALQSLRSTEPSFDEWWAPRSAELAADPLAKFYWDMRVDLAHRGASVLYNIVSKHELTDRSDPDAIVYGSIYMAFYKAPLPDGRVDAYDLTAEYLEKLGALVSEAWAEFSPETQSTGIRSPLKEGVPELTITPDGGEPEVIQLVRPAEGEMSGGSAQEAPGPA</sequence>
<evidence type="ECO:0000313" key="3">
    <source>
        <dbReference type="Proteomes" id="UP001500929"/>
    </source>
</evidence>